<dbReference type="SUPFAM" id="SSF52129">
    <property type="entry name" value="Caspase-like"/>
    <property type="match status" value="1"/>
</dbReference>
<evidence type="ECO:0000313" key="2">
    <source>
        <dbReference type="EMBL" id="BBH94453.1"/>
    </source>
</evidence>
<reference evidence="2" key="1">
    <citation type="submission" date="2018-12" db="EMBL/GenBank/DDBJ databases">
        <title>Novel natural products biosynthetic potential of the class Ktedonobacteria.</title>
        <authorList>
            <person name="Zheng Y."/>
            <person name="Saitou A."/>
            <person name="Wang C.M."/>
            <person name="Toyoda A."/>
            <person name="Minakuchi Y."/>
            <person name="Sekiguchi Y."/>
            <person name="Ueda K."/>
            <person name="Takano H."/>
            <person name="Sakai Y."/>
            <person name="Yokota A."/>
            <person name="Yabe S."/>
        </authorList>
    </citation>
    <scope>NUCLEOTIDE SEQUENCE</scope>
    <source>
        <strain evidence="2">A3-2</strain>
    </source>
</reference>
<dbReference type="PANTHER" id="PTHR48104">
    <property type="entry name" value="METACASPASE-4"/>
    <property type="match status" value="1"/>
</dbReference>
<dbReference type="Gene3D" id="3.40.50.1460">
    <property type="match status" value="1"/>
</dbReference>
<gene>
    <name evidence="2" type="ORF">KTA_26520</name>
</gene>
<protein>
    <recommendedName>
        <fullName evidence="1">Peptidase C14 caspase domain-containing protein</fullName>
    </recommendedName>
</protein>
<dbReference type="InterPro" id="IPR050452">
    <property type="entry name" value="Metacaspase"/>
</dbReference>
<proteinExistence type="predicted"/>
<organism evidence="2">
    <name type="scientific">Thermogemmatispora argillosa</name>
    <dbReference type="NCBI Taxonomy" id="2045280"/>
    <lineage>
        <taxon>Bacteria</taxon>
        <taxon>Bacillati</taxon>
        <taxon>Chloroflexota</taxon>
        <taxon>Ktedonobacteria</taxon>
        <taxon>Thermogemmatisporales</taxon>
        <taxon>Thermogemmatisporaceae</taxon>
        <taxon>Thermogemmatispora</taxon>
    </lineage>
</organism>
<dbReference type="GO" id="GO:0004197">
    <property type="term" value="F:cysteine-type endopeptidase activity"/>
    <property type="evidence" value="ECO:0007669"/>
    <property type="project" value="InterPro"/>
</dbReference>
<name>A0A455T1F4_9CHLR</name>
<dbReference type="InterPro" id="IPR029030">
    <property type="entry name" value="Caspase-like_dom_sf"/>
</dbReference>
<evidence type="ECO:0000259" key="1">
    <source>
        <dbReference type="Pfam" id="PF00656"/>
    </source>
</evidence>
<sequence>MKLHGVLVGINRYEDRRIGTLQYAARDAERFYAQLASSLAAEDLSLQLLTDERATRKAILMAVGELLPRQARPEDAVLLYFAGHGSPETGEAPDRVSRYLIAHDTEYDAIFATGLDLERDLIRLVQRIASRLVVVILDTCFSGRAGGRTFEGPALHNRRIGLRSLVLPKPRLCDLPLGEGRVILAACDDDEVAREDGRLGQGVFTYFLQQALSNTEKASCDEPAEATISLSRLYERVAEGVVAFTRGQQHPVLNGRLSLARLPLLRTPEH</sequence>
<dbReference type="PANTHER" id="PTHR48104:SF30">
    <property type="entry name" value="METACASPASE-1"/>
    <property type="match status" value="1"/>
</dbReference>
<dbReference type="GO" id="GO:0006508">
    <property type="term" value="P:proteolysis"/>
    <property type="evidence" value="ECO:0007669"/>
    <property type="project" value="InterPro"/>
</dbReference>
<dbReference type="InterPro" id="IPR011600">
    <property type="entry name" value="Pept_C14_caspase"/>
</dbReference>
<dbReference type="GO" id="GO:0005737">
    <property type="term" value="C:cytoplasm"/>
    <property type="evidence" value="ECO:0007669"/>
    <property type="project" value="TreeGrafter"/>
</dbReference>
<feature type="domain" description="Peptidase C14 caspase" evidence="1">
    <location>
        <begin position="6"/>
        <end position="254"/>
    </location>
</feature>
<dbReference type="AlphaFoldDB" id="A0A455T1F4"/>
<dbReference type="EMBL" id="AP019377">
    <property type="protein sequence ID" value="BBH94453.1"/>
    <property type="molecule type" value="Genomic_DNA"/>
</dbReference>
<accession>A0A455T1F4</accession>
<dbReference type="Pfam" id="PF00656">
    <property type="entry name" value="Peptidase_C14"/>
    <property type="match status" value="1"/>
</dbReference>